<keyword evidence="3" id="KW-1185">Reference proteome</keyword>
<organism evidence="2 3">
    <name type="scientific">Vigna unguiculata</name>
    <name type="common">Cowpea</name>
    <dbReference type="NCBI Taxonomy" id="3917"/>
    <lineage>
        <taxon>Eukaryota</taxon>
        <taxon>Viridiplantae</taxon>
        <taxon>Streptophyta</taxon>
        <taxon>Embryophyta</taxon>
        <taxon>Tracheophyta</taxon>
        <taxon>Spermatophyta</taxon>
        <taxon>Magnoliopsida</taxon>
        <taxon>eudicotyledons</taxon>
        <taxon>Gunneridae</taxon>
        <taxon>Pentapetalae</taxon>
        <taxon>rosids</taxon>
        <taxon>fabids</taxon>
        <taxon>Fabales</taxon>
        <taxon>Fabaceae</taxon>
        <taxon>Papilionoideae</taxon>
        <taxon>50 kb inversion clade</taxon>
        <taxon>NPAAA clade</taxon>
        <taxon>indigoferoid/millettioid clade</taxon>
        <taxon>Phaseoleae</taxon>
        <taxon>Vigna</taxon>
    </lineage>
</organism>
<protein>
    <submittedName>
        <fullName evidence="2">Uncharacterized protein</fullName>
    </submittedName>
</protein>
<dbReference type="Proteomes" id="UP000501690">
    <property type="component" value="Linkage Group LG7"/>
</dbReference>
<evidence type="ECO:0000313" key="2">
    <source>
        <dbReference type="EMBL" id="QCE00853.1"/>
    </source>
</evidence>
<feature type="region of interest" description="Disordered" evidence="1">
    <location>
        <begin position="141"/>
        <end position="205"/>
    </location>
</feature>
<name>A0A4D6MHD9_VIGUN</name>
<accession>A0A4D6MHD9</accession>
<feature type="region of interest" description="Disordered" evidence="1">
    <location>
        <begin position="220"/>
        <end position="245"/>
    </location>
</feature>
<sequence length="245" mass="27414">MSDSPCSDSVQRNDEDSVGVEEFSALRHPGYEWVDPRVKLPLYRFNKSATMVDFRKKYDILADTVDDRIEDLYVLSYLDQLPKKLSSKKIIGVFSSSRPRDDLFGMYARLTPHRYVYDIMATAGLSGKEVFLELRRKKLEEEKRKGGESASRVPAEMTSQKGDLMPPAAEKKKSKRRDRTARPSTPRSSSPKKSRGTSSVDSATDSLSAMFDAQLKIIQGIEGNGDGSPSEYSAKPTARDKQIGC</sequence>
<reference evidence="2 3" key="1">
    <citation type="submission" date="2019-04" db="EMBL/GenBank/DDBJ databases">
        <title>An improved genome assembly and genetic linkage map for asparagus bean, Vigna unguiculata ssp. sesquipedialis.</title>
        <authorList>
            <person name="Xia Q."/>
            <person name="Zhang R."/>
            <person name="Dong Y."/>
        </authorList>
    </citation>
    <scope>NUCLEOTIDE SEQUENCE [LARGE SCALE GENOMIC DNA]</scope>
    <source>
        <tissue evidence="2">Leaf</tissue>
    </source>
</reference>
<dbReference type="EMBL" id="CP039351">
    <property type="protein sequence ID" value="QCE00853.1"/>
    <property type="molecule type" value="Genomic_DNA"/>
</dbReference>
<dbReference type="AlphaFoldDB" id="A0A4D6MHD9"/>
<proteinExistence type="predicted"/>
<gene>
    <name evidence="2" type="ORF">DEO72_LG7g2144</name>
</gene>
<evidence type="ECO:0000313" key="3">
    <source>
        <dbReference type="Proteomes" id="UP000501690"/>
    </source>
</evidence>
<evidence type="ECO:0000256" key="1">
    <source>
        <dbReference type="SAM" id="MobiDB-lite"/>
    </source>
</evidence>